<evidence type="ECO:0000313" key="3">
    <source>
        <dbReference type="Proteomes" id="UP000054874"/>
    </source>
</evidence>
<dbReference type="EMBL" id="LNAM01000197">
    <property type="protein sequence ID" value="KSV57846.1"/>
    <property type="molecule type" value="Genomic_DNA"/>
</dbReference>
<accession>A0A0V8QC65</accession>
<keyword evidence="1" id="KW-0812">Transmembrane</keyword>
<feature type="transmembrane region" description="Helical" evidence="1">
    <location>
        <begin position="134"/>
        <end position="155"/>
    </location>
</feature>
<evidence type="ECO:0000256" key="1">
    <source>
        <dbReference type="SAM" id="Phobius"/>
    </source>
</evidence>
<gene>
    <name evidence="2" type="ORF">ASU35_03795</name>
</gene>
<keyword evidence="1" id="KW-0472">Membrane</keyword>
<dbReference type="Gene3D" id="1.10.1760.20">
    <property type="match status" value="1"/>
</dbReference>
<dbReference type="InterPro" id="IPR014535">
    <property type="entry name" value="Hpre_diP_synt_I"/>
</dbReference>
<keyword evidence="1" id="KW-1133">Transmembrane helix</keyword>
<comment type="caution">
    <text evidence="2">The sequence shown here is derived from an EMBL/GenBank/DDBJ whole genome shotgun (WGS) entry which is preliminary data.</text>
</comment>
<feature type="transmembrane region" description="Helical" evidence="1">
    <location>
        <begin position="75"/>
        <end position="97"/>
    </location>
</feature>
<sequence length="168" mass="18049">MEVKKVAKKVAVSGVLIALAFIFSYVEVLLPFQLGIPGVKLGLANIVSLVALYLLDEKMAATITVVRVILTGFTFGSLYSMLYSMAGALLSLAFMIGAKRWNKFTMIGVSVLGGVMHNAGQLIMAAVVLKTVPFFYYTPVLILSGIVTGIMIGFLGKGIRERLVKLEA</sequence>
<dbReference type="PIRSF" id="PIRSF027391">
    <property type="entry name" value="Hpre_diP_synt_I"/>
    <property type="match status" value="1"/>
</dbReference>
<evidence type="ECO:0000313" key="2">
    <source>
        <dbReference type="EMBL" id="KSV57846.1"/>
    </source>
</evidence>
<proteinExistence type="predicted"/>
<protein>
    <submittedName>
        <fullName evidence="2">Heptaprenyl diphosphate synthase</fullName>
    </submittedName>
</protein>
<dbReference type="STRING" id="290052.ASU35_03795"/>
<name>A0A0V8QC65_9FIRM</name>
<feature type="transmembrane region" description="Helical" evidence="1">
    <location>
        <begin position="104"/>
        <end position="128"/>
    </location>
</feature>
<reference evidence="2 3" key="1">
    <citation type="submission" date="2015-11" db="EMBL/GenBank/DDBJ databases">
        <title>Butyribacter intestini gen. nov., sp. nov., a butyric acid-producing bacterium of the family Lachnospiraceae isolated from the human faeces.</title>
        <authorList>
            <person name="Zou Y."/>
            <person name="Xue W."/>
            <person name="Luo G."/>
            <person name="Lv M."/>
        </authorList>
    </citation>
    <scope>NUCLEOTIDE SEQUENCE [LARGE SCALE GENOMIC DNA]</scope>
    <source>
        <strain evidence="2 3">ACET-33324</strain>
    </source>
</reference>
<keyword evidence="3" id="KW-1185">Reference proteome</keyword>
<organism evidence="2 3">
    <name type="scientific">Acetivibrio ethanolgignens</name>
    <dbReference type="NCBI Taxonomy" id="290052"/>
    <lineage>
        <taxon>Bacteria</taxon>
        <taxon>Bacillati</taxon>
        <taxon>Bacillota</taxon>
        <taxon>Clostridia</taxon>
        <taxon>Eubacteriales</taxon>
        <taxon>Oscillospiraceae</taxon>
        <taxon>Acetivibrio</taxon>
    </lineage>
</organism>
<dbReference type="InterPro" id="IPR010898">
    <property type="entry name" value="Hpre_diP_synth_I"/>
</dbReference>
<feature type="transmembrane region" description="Helical" evidence="1">
    <location>
        <begin position="6"/>
        <end position="26"/>
    </location>
</feature>
<dbReference type="AlphaFoldDB" id="A0A0V8QC65"/>
<dbReference type="OrthoDB" id="9799095at2"/>
<dbReference type="Pfam" id="PF07456">
    <property type="entry name" value="Hpre_diP_synt_I"/>
    <property type="match status" value="1"/>
</dbReference>
<dbReference type="Proteomes" id="UP000054874">
    <property type="component" value="Unassembled WGS sequence"/>
</dbReference>